<keyword evidence="2" id="KW-1185">Reference proteome</keyword>
<organism evidence="1 2">
    <name type="scientific">Merluccius polli</name>
    <name type="common">Benguela hake</name>
    <name type="synonym">Merluccius cadenati</name>
    <dbReference type="NCBI Taxonomy" id="89951"/>
    <lineage>
        <taxon>Eukaryota</taxon>
        <taxon>Metazoa</taxon>
        <taxon>Chordata</taxon>
        <taxon>Craniata</taxon>
        <taxon>Vertebrata</taxon>
        <taxon>Euteleostomi</taxon>
        <taxon>Actinopterygii</taxon>
        <taxon>Neopterygii</taxon>
        <taxon>Teleostei</taxon>
        <taxon>Neoteleostei</taxon>
        <taxon>Acanthomorphata</taxon>
        <taxon>Zeiogadaria</taxon>
        <taxon>Gadariae</taxon>
        <taxon>Gadiformes</taxon>
        <taxon>Gadoidei</taxon>
        <taxon>Merlucciidae</taxon>
        <taxon>Merluccius</taxon>
    </lineage>
</organism>
<accession>A0AA47MFQ0</accession>
<evidence type="ECO:0000313" key="1">
    <source>
        <dbReference type="EMBL" id="KAK0139284.1"/>
    </source>
</evidence>
<proteinExistence type="predicted"/>
<gene>
    <name evidence="1" type="ORF">N1851_024084</name>
</gene>
<sequence length="156" mass="17593">MDRPNRRVCAASAVLRAGPLSRKAKLSIYQSIYVPTLTYGHELLGRDRKNEMRIQAAVMSSLHSVAGLSLGDRVRSSDIWRELGVRVLLPLERSQLKWFGYLIRMPLVRLPLEVFQGTSNGVYPDYISHLAWKRFGISQEELENIAGELGPLDCLA</sequence>
<dbReference type="AlphaFoldDB" id="A0AA47MFQ0"/>
<protein>
    <submittedName>
        <fullName evidence="1">Uncharacterized protein</fullName>
    </submittedName>
</protein>
<comment type="caution">
    <text evidence="1">The sequence shown here is derived from an EMBL/GenBank/DDBJ whole genome shotgun (WGS) entry which is preliminary data.</text>
</comment>
<evidence type="ECO:0000313" key="2">
    <source>
        <dbReference type="Proteomes" id="UP001174136"/>
    </source>
</evidence>
<reference evidence="1" key="1">
    <citation type="journal article" date="2023" name="Front. Mar. Sci.">
        <title>A new Merluccius polli reference genome to investigate the effects of global change in West African waters.</title>
        <authorList>
            <person name="Mateo J.L."/>
            <person name="Blanco-Fernandez C."/>
            <person name="Garcia-Vazquez E."/>
            <person name="Machado-Schiaffino G."/>
        </authorList>
    </citation>
    <scope>NUCLEOTIDE SEQUENCE</scope>
    <source>
        <strain evidence="1">C29</strain>
        <tissue evidence="1">Fin</tissue>
    </source>
</reference>
<name>A0AA47MFQ0_MERPO</name>
<dbReference type="EMBL" id="JAOPHQ010004472">
    <property type="protein sequence ID" value="KAK0139284.1"/>
    <property type="molecule type" value="Genomic_DNA"/>
</dbReference>
<dbReference type="Proteomes" id="UP001174136">
    <property type="component" value="Unassembled WGS sequence"/>
</dbReference>